<dbReference type="PROSITE" id="PS50089">
    <property type="entry name" value="ZF_RING_2"/>
    <property type="match status" value="1"/>
</dbReference>
<keyword evidence="6" id="KW-1133">Transmembrane helix</keyword>
<evidence type="ECO:0000259" key="10">
    <source>
        <dbReference type="PROSITE" id="PS50089"/>
    </source>
</evidence>
<comment type="subcellular location">
    <subcellularLocation>
        <location evidence="1">Membrane</location>
    </subcellularLocation>
</comment>
<sequence length="275" mass="31547">MQKTTPIPPNSLLCRAIPTELASAMVRKKKKSLNRRKHGVSEKMGPEGCVHAPKGWSCETLKWECVGYKVDCNESDLCITEEALSAKMIHAWIRCPAYIYTGWISSLQISTPIISNTYTKSINQEEEKQERPSSYLARGNDMISVLMCSHRSSGICMATIIFYTCILIPLRQIKQTLYSIIVLLTSSSSRLEPVENIEYCCSRRRSQQRRLLVACRFEKVQKKDVSCSICLVELEKEDMVSQLSRCMHVFHTDCIDKWIQRDHFTCPLCRTSIDY</sequence>
<proteinExistence type="inferred from homology"/>
<organism evidence="11 12">
    <name type="scientific">Populus alba x Populus x berolinensis</name>
    <dbReference type="NCBI Taxonomy" id="444605"/>
    <lineage>
        <taxon>Eukaryota</taxon>
        <taxon>Viridiplantae</taxon>
        <taxon>Streptophyta</taxon>
        <taxon>Embryophyta</taxon>
        <taxon>Tracheophyta</taxon>
        <taxon>Spermatophyta</taxon>
        <taxon>Magnoliopsida</taxon>
        <taxon>eudicotyledons</taxon>
        <taxon>Gunneridae</taxon>
        <taxon>Pentapetalae</taxon>
        <taxon>rosids</taxon>
        <taxon>fabids</taxon>
        <taxon>Malpighiales</taxon>
        <taxon>Salicaceae</taxon>
        <taxon>Saliceae</taxon>
        <taxon>Populus</taxon>
    </lineage>
</organism>
<dbReference type="Gene3D" id="3.30.40.10">
    <property type="entry name" value="Zinc/RING finger domain, C3HC4 (zinc finger)"/>
    <property type="match status" value="1"/>
</dbReference>
<keyword evidence="2" id="KW-0812">Transmembrane</keyword>
<dbReference type="PANTHER" id="PTHR46539:SF1">
    <property type="entry name" value="E3 UBIQUITIN-PROTEIN LIGASE ATL42"/>
    <property type="match status" value="1"/>
</dbReference>
<evidence type="ECO:0000313" key="11">
    <source>
        <dbReference type="EMBL" id="KAJ7002341.1"/>
    </source>
</evidence>
<dbReference type="EMBL" id="JAQIZT010000004">
    <property type="protein sequence ID" value="KAJ7002341.1"/>
    <property type="molecule type" value="Genomic_DNA"/>
</dbReference>
<keyword evidence="7" id="KW-0472">Membrane</keyword>
<dbReference type="Pfam" id="PF13639">
    <property type="entry name" value="zf-RING_2"/>
    <property type="match status" value="1"/>
</dbReference>
<dbReference type="GO" id="GO:0016020">
    <property type="term" value="C:membrane"/>
    <property type="evidence" value="ECO:0007669"/>
    <property type="project" value="UniProtKB-SubCell"/>
</dbReference>
<evidence type="ECO:0000256" key="1">
    <source>
        <dbReference type="ARBA" id="ARBA00004370"/>
    </source>
</evidence>
<evidence type="ECO:0000313" key="12">
    <source>
        <dbReference type="Proteomes" id="UP001164929"/>
    </source>
</evidence>
<evidence type="ECO:0000256" key="5">
    <source>
        <dbReference type="ARBA" id="ARBA00022833"/>
    </source>
</evidence>
<keyword evidence="5" id="KW-0862">Zinc</keyword>
<keyword evidence="12" id="KW-1185">Reference proteome</keyword>
<evidence type="ECO:0000256" key="6">
    <source>
        <dbReference type="ARBA" id="ARBA00022989"/>
    </source>
</evidence>
<feature type="domain" description="RING-type" evidence="10">
    <location>
        <begin position="227"/>
        <end position="270"/>
    </location>
</feature>
<dbReference type="SMART" id="SM00184">
    <property type="entry name" value="RING"/>
    <property type="match status" value="1"/>
</dbReference>
<dbReference type="Proteomes" id="UP001164929">
    <property type="component" value="Chromosome 4"/>
</dbReference>
<dbReference type="SUPFAM" id="SSF57850">
    <property type="entry name" value="RING/U-box"/>
    <property type="match status" value="1"/>
</dbReference>
<reference evidence="11 12" key="1">
    <citation type="journal article" date="2023" name="Mol. Ecol. Resour.">
        <title>Chromosome-level genome assembly of a triploid poplar Populus alba 'Berolinensis'.</title>
        <authorList>
            <person name="Chen S."/>
            <person name="Yu Y."/>
            <person name="Wang X."/>
            <person name="Wang S."/>
            <person name="Zhang T."/>
            <person name="Zhou Y."/>
            <person name="He R."/>
            <person name="Meng N."/>
            <person name="Wang Y."/>
            <person name="Liu W."/>
            <person name="Liu Z."/>
            <person name="Liu J."/>
            <person name="Guo Q."/>
            <person name="Huang H."/>
            <person name="Sederoff R.R."/>
            <person name="Wang G."/>
            <person name="Qu G."/>
            <person name="Chen S."/>
        </authorList>
    </citation>
    <scope>NUCLEOTIDE SEQUENCE [LARGE SCALE GENOMIC DNA]</scope>
    <source>
        <strain evidence="11">SC-2020</strain>
    </source>
</reference>
<keyword evidence="4 9" id="KW-0863">Zinc-finger</keyword>
<dbReference type="PANTHER" id="PTHR46539">
    <property type="entry name" value="E3 UBIQUITIN-PROTEIN LIGASE ATL42"/>
    <property type="match status" value="1"/>
</dbReference>
<dbReference type="GO" id="GO:0008270">
    <property type="term" value="F:zinc ion binding"/>
    <property type="evidence" value="ECO:0007669"/>
    <property type="project" value="UniProtKB-KW"/>
</dbReference>
<dbReference type="InterPro" id="IPR013083">
    <property type="entry name" value="Znf_RING/FYVE/PHD"/>
</dbReference>
<dbReference type="AlphaFoldDB" id="A0AAD6R4S0"/>
<evidence type="ECO:0000256" key="4">
    <source>
        <dbReference type="ARBA" id="ARBA00022771"/>
    </source>
</evidence>
<evidence type="ECO:0000256" key="2">
    <source>
        <dbReference type="ARBA" id="ARBA00022692"/>
    </source>
</evidence>
<comment type="similarity">
    <text evidence="8">Belongs to the RING-type zinc finger family. ATL subfamily.</text>
</comment>
<evidence type="ECO:0000256" key="3">
    <source>
        <dbReference type="ARBA" id="ARBA00022723"/>
    </source>
</evidence>
<name>A0AAD6R4S0_9ROSI</name>
<comment type="caution">
    <text evidence="11">The sequence shown here is derived from an EMBL/GenBank/DDBJ whole genome shotgun (WGS) entry which is preliminary data.</text>
</comment>
<accession>A0AAD6R4S0</accession>
<evidence type="ECO:0000256" key="7">
    <source>
        <dbReference type="ARBA" id="ARBA00023136"/>
    </source>
</evidence>
<protein>
    <recommendedName>
        <fullName evidence="10">RING-type domain-containing protein</fullName>
    </recommendedName>
</protein>
<evidence type="ECO:0000256" key="9">
    <source>
        <dbReference type="PROSITE-ProRule" id="PRU00175"/>
    </source>
</evidence>
<evidence type="ECO:0000256" key="8">
    <source>
        <dbReference type="ARBA" id="ARBA00024209"/>
    </source>
</evidence>
<gene>
    <name evidence="11" type="ORF">NC653_012408</name>
</gene>
<keyword evidence="3" id="KW-0479">Metal-binding</keyword>
<dbReference type="InterPro" id="IPR001841">
    <property type="entry name" value="Znf_RING"/>
</dbReference>